<evidence type="ECO:0000313" key="2">
    <source>
        <dbReference type="EMBL" id="RGE64284.1"/>
    </source>
</evidence>
<dbReference type="PANTHER" id="PTHR12110:SF53">
    <property type="entry name" value="BLR5974 PROTEIN"/>
    <property type="match status" value="1"/>
</dbReference>
<organism evidence="2 3">
    <name type="scientific">Eisenbergiella massiliensis</name>
    <dbReference type="NCBI Taxonomy" id="1720294"/>
    <lineage>
        <taxon>Bacteria</taxon>
        <taxon>Bacillati</taxon>
        <taxon>Bacillota</taxon>
        <taxon>Clostridia</taxon>
        <taxon>Lachnospirales</taxon>
        <taxon>Lachnospiraceae</taxon>
        <taxon>Eisenbergiella</taxon>
    </lineage>
</organism>
<name>A0A3E3IB35_9FIRM</name>
<keyword evidence="3" id="KW-1185">Reference proteome</keyword>
<dbReference type="InterPro" id="IPR013022">
    <property type="entry name" value="Xyl_isomerase-like_TIM-brl"/>
</dbReference>
<gene>
    <name evidence="2" type="ORF">DXC51_04255</name>
</gene>
<dbReference type="Pfam" id="PF01261">
    <property type="entry name" value="AP_endonuc_2"/>
    <property type="match status" value="1"/>
</dbReference>
<evidence type="ECO:0000259" key="1">
    <source>
        <dbReference type="Pfam" id="PF01261"/>
    </source>
</evidence>
<dbReference type="SUPFAM" id="SSF51658">
    <property type="entry name" value="Xylose isomerase-like"/>
    <property type="match status" value="1"/>
</dbReference>
<dbReference type="Proteomes" id="UP000260812">
    <property type="component" value="Unassembled WGS sequence"/>
</dbReference>
<dbReference type="RefSeq" id="WP_117543834.1">
    <property type="nucleotide sequence ID" value="NZ_JBKVWB010000004.1"/>
</dbReference>
<proteinExistence type="predicted"/>
<reference evidence="2" key="1">
    <citation type="submission" date="2018-08" db="EMBL/GenBank/DDBJ databases">
        <title>A genome reference for cultivated species of the human gut microbiota.</title>
        <authorList>
            <person name="Zou Y."/>
            <person name="Xue W."/>
            <person name="Luo G."/>
        </authorList>
    </citation>
    <scope>NUCLEOTIDE SEQUENCE [LARGE SCALE GENOMIC DNA]</scope>
    <source>
        <strain evidence="2">TF05-5AC</strain>
    </source>
</reference>
<dbReference type="AlphaFoldDB" id="A0A3E3IB35"/>
<protein>
    <submittedName>
        <fullName evidence="2">Sugar phosphate isomerase/epimerase</fullName>
    </submittedName>
</protein>
<accession>A0A3E3IB35</accession>
<dbReference type="InterPro" id="IPR036237">
    <property type="entry name" value="Xyl_isomerase-like_sf"/>
</dbReference>
<dbReference type="GO" id="GO:0016853">
    <property type="term" value="F:isomerase activity"/>
    <property type="evidence" value="ECO:0007669"/>
    <property type="project" value="UniProtKB-KW"/>
</dbReference>
<dbReference type="GeneID" id="97986118"/>
<evidence type="ECO:0000313" key="3">
    <source>
        <dbReference type="Proteomes" id="UP000260812"/>
    </source>
</evidence>
<feature type="domain" description="Xylose isomerase-like TIM barrel" evidence="1">
    <location>
        <begin position="26"/>
        <end position="248"/>
    </location>
</feature>
<sequence length="284" mass="31762">MERKLLHNSPISCFADEIDSSVDKQIALLKELGISWIEFRSGDGKGVADYTAKEAQALREKLDGAGIRISALGSPIGKIDITQDFEPHFKTFQAMAELTEIYGTDKIRMFSFFMPEGADVSSYRDEVMKRMSRLVDYAASKNLVLLHENEKDIYGDLAPRCLDLMKEFYGSSFRCTFDFANFVQCGQDTLEAYEMLEPYISYVHIKDALFENGSVVPAGEGDGQVAEILGRLEKKGFDGFLSLEPHLADFAGLKNLEKSAASRGRTDGEEAFCTAYRALQKILY</sequence>
<dbReference type="InterPro" id="IPR050312">
    <property type="entry name" value="IolE/XylAMocC-like"/>
</dbReference>
<keyword evidence="2" id="KW-0413">Isomerase</keyword>
<dbReference type="PANTHER" id="PTHR12110">
    <property type="entry name" value="HYDROXYPYRUVATE ISOMERASE"/>
    <property type="match status" value="1"/>
</dbReference>
<comment type="caution">
    <text evidence="2">The sequence shown here is derived from an EMBL/GenBank/DDBJ whole genome shotgun (WGS) entry which is preliminary data.</text>
</comment>
<dbReference type="Gene3D" id="3.20.20.150">
    <property type="entry name" value="Divalent-metal-dependent TIM barrel enzymes"/>
    <property type="match status" value="1"/>
</dbReference>
<dbReference type="EMBL" id="QVLV01000002">
    <property type="protein sequence ID" value="RGE64284.1"/>
    <property type="molecule type" value="Genomic_DNA"/>
</dbReference>